<feature type="domain" description="Gelsolin-like" evidence="22">
    <location>
        <begin position="1546"/>
        <end position="1618"/>
    </location>
</feature>
<dbReference type="GO" id="GO:0007417">
    <property type="term" value="P:central nervous system development"/>
    <property type="evidence" value="ECO:0007669"/>
    <property type="project" value="TreeGrafter"/>
</dbReference>
<dbReference type="GO" id="GO:0005546">
    <property type="term" value="F:phosphatidylinositol-4,5-bisphosphate binding"/>
    <property type="evidence" value="ECO:0007669"/>
    <property type="project" value="TreeGrafter"/>
</dbReference>
<accession>A0A8J4TY86</accession>
<dbReference type="GO" id="GO:0005634">
    <property type="term" value="C:nucleus"/>
    <property type="evidence" value="ECO:0007669"/>
    <property type="project" value="UniProtKB-SubCell"/>
</dbReference>
<evidence type="ECO:0000256" key="18">
    <source>
        <dbReference type="ARBA" id="ARBA00074322"/>
    </source>
</evidence>
<evidence type="ECO:0000256" key="6">
    <source>
        <dbReference type="ARBA" id="ARBA00008418"/>
    </source>
</evidence>
<evidence type="ECO:0000256" key="11">
    <source>
        <dbReference type="ARBA" id="ARBA00022837"/>
    </source>
</evidence>
<dbReference type="Proteomes" id="UP000727407">
    <property type="component" value="Unassembled WGS sequence"/>
</dbReference>
<dbReference type="CDD" id="cd11293">
    <property type="entry name" value="gelsolin_S4_like"/>
    <property type="match status" value="1"/>
</dbReference>
<evidence type="ECO:0000256" key="13">
    <source>
        <dbReference type="ARBA" id="ARBA00023203"/>
    </source>
</evidence>
<feature type="coiled-coil region" evidence="20">
    <location>
        <begin position="1177"/>
        <end position="1204"/>
    </location>
</feature>
<feature type="domain" description="Gelsolin-like" evidence="22">
    <location>
        <begin position="1663"/>
        <end position="1737"/>
    </location>
</feature>
<evidence type="ECO:0000256" key="5">
    <source>
        <dbReference type="ARBA" id="ARBA00004510"/>
    </source>
</evidence>
<dbReference type="PANTHER" id="PTHR11977:SF27">
    <property type="entry name" value="SCINDERIN LIKE A-RELATED"/>
    <property type="match status" value="1"/>
</dbReference>
<dbReference type="GO" id="GO:0051015">
    <property type="term" value="F:actin filament binding"/>
    <property type="evidence" value="ECO:0007669"/>
    <property type="project" value="InterPro"/>
</dbReference>
<feature type="coiled-coil region" evidence="20">
    <location>
        <begin position="431"/>
        <end position="507"/>
    </location>
</feature>
<evidence type="ECO:0000256" key="14">
    <source>
        <dbReference type="ARBA" id="ARBA00023212"/>
    </source>
</evidence>
<dbReference type="FunFam" id="3.40.20.10:FF:000037">
    <property type="entry name" value="macrophage-capping protein-like isoform X2"/>
    <property type="match status" value="1"/>
</dbReference>
<feature type="coiled-coil region" evidence="20">
    <location>
        <begin position="258"/>
        <end position="338"/>
    </location>
</feature>
<dbReference type="SMART" id="SM00262">
    <property type="entry name" value="GEL"/>
    <property type="match status" value="6"/>
</dbReference>
<name>A0A8J4TY86_CLAMG</name>
<feature type="coiled-coil region" evidence="20">
    <location>
        <begin position="12"/>
        <end position="39"/>
    </location>
</feature>
<keyword evidence="12" id="KW-0007">Acetylation</keyword>
<dbReference type="FunFam" id="3.40.20.10:FF:000001">
    <property type="entry name" value="Gelsolin"/>
    <property type="match status" value="1"/>
</dbReference>
<dbReference type="GO" id="GO:0042470">
    <property type="term" value="C:melanosome"/>
    <property type="evidence" value="ECO:0007669"/>
    <property type="project" value="UniProtKB-SubCell"/>
</dbReference>
<keyword evidence="14" id="KW-0206">Cytoskeleton</keyword>
<feature type="region of interest" description="Disordered" evidence="21">
    <location>
        <begin position="59"/>
        <end position="97"/>
    </location>
</feature>
<reference evidence="23" key="1">
    <citation type="submission" date="2020-07" db="EMBL/GenBank/DDBJ databases">
        <title>Clarias magur genome sequencing, assembly and annotation.</title>
        <authorList>
            <person name="Kushwaha B."/>
            <person name="Kumar R."/>
            <person name="Das P."/>
            <person name="Joshi C.G."/>
            <person name="Kumar D."/>
            <person name="Nagpure N.S."/>
            <person name="Pandey M."/>
            <person name="Agarwal S."/>
            <person name="Srivastava S."/>
            <person name="Singh M."/>
            <person name="Sahoo L."/>
            <person name="Jayasankar P."/>
            <person name="Meher P.K."/>
            <person name="Koringa P.G."/>
            <person name="Iquebal M.A."/>
            <person name="Das S.P."/>
            <person name="Bit A."/>
            <person name="Patnaik S."/>
            <person name="Patel N."/>
            <person name="Shah T.M."/>
            <person name="Hinsu A."/>
            <person name="Jena J.K."/>
        </authorList>
    </citation>
    <scope>NUCLEOTIDE SEQUENCE</scope>
    <source>
        <strain evidence="23">CIFAMagur01</strain>
        <tissue evidence="23">Testis</tissue>
    </source>
</reference>
<evidence type="ECO:0000256" key="9">
    <source>
        <dbReference type="ARBA" id="ARBA00022553"/>
    </source>
</evidence>
<feature type="coiled-coil region" evidence="20">
    <location>
        <begin position="565"/>
        <end position="691"/>
    </location>
</feature>
<evidence type="ECO:0000256" key="15">
    <source>
        <dbReference type="ARBA" id="ARBA00023242"/>
    </source>
</evidence>
<evidence type="ECO:0000256" key="16">
    <source>
        <dbReference type="ARBA" id="ARBA00023273"/>
    </source>
</evidence>
<dbReference type="GO" id="GO:0008154">
    <property type="term" value="P:actin polymerization or depolymerization"/>
    <property type="evidence" value="ECO:0007669"/>
    <property type="project" value="TreeGrafter"/>
</dbReference>
<evidence type="ECO:0000256" key="21">
    <source>
        <dbReference type="SAM" id="MobiDB-lite"/>
    </source>
</evidence>
<feature type="compositionally biased region" description="Low complexity" evidence="21">
    <location>
        <begin position="735"/>
        <end position="745"/>
    </location>
</feature>
<evidence type="ECO:0000256" key="20">
    <source>
        <dbReference type="SAM" id="Coils"/>
    </source>
</evidence>
<dbReference type="GO" id="GO:0030027">
    <property type="term" value="C:lamellipodium"/>
    <property type="evidence" value="ECO:0007669"/>
    <property type="project" value="UniProtKB-SubCell"/>
</dbReference>
<dbReference type="GO" id="GO:0015629">
    <property type="term" value="C:actin cytoskeleton"/>
    <property type="evidence" value="ECO:0007669"/>
    <property type="project" value="TreeGrafter"/>
</dbReference>
<keyword evidence="16" id="KW-0966">Cell projection</keyword>
<keyword evidence="10" id="KW-0677">Repeat</keyword>
<feature type="region of interest" description="Disordered" evidence="21">
    <location>
        <begin position="732"/>
        <end position="784"/>
    </location>
</feature>
<dbReference type="CDD" id="cd11289">
    <property type="entry name" value="gelsolin_S2_like"/>
    <property type="match status" value="1"/>
</dbReference>
<evidence type="ECO:0000313" key="24">
    <source>
        <dbReference type="Proteomes" id="UP000727407"/>
    </source>
</evidence>
<dbReference type="SUPFAM" id="SSF55753">
    <property type="entry name" value="Actin depolymerizing proteins"/>
    <property type="match status" value="5"/>
</dbReference>
<dbReference type="FunFam" id="3.40.20.10:FF:000040">
    <property type="entry name" value="macrophage-capping protein-like isoform X1"/>
    <property type="match status" value="1"/>
</dbReference>
<evidence type="ECO:0000256" key="8">
    <source>
        <dbReference type="ARBA" id="ARBA00022490"/>
    </source>
</evidence>
<feature type="domain" description="Gelsolin-like" evidence="22">
    <location>
        <begin position="1429"/>
        <end position="1506"/>
    </location>
</feature>
<feature type="compositionally biased region" description="Basic and acidic residues" evidence="21">
    <location>
        <begin position="761"/>
        <end position="780"/>
    </location>
</feature>
<dbReference type="FunFam" id="3.40.20.10:FF:000002">
    <property type="entry name" value="Gelsolin"/>
    <property type="match status" value="1"/>
</dbReference>
<feature type="compositionally biased region" description="Polar residues" evidence="21">
    <location>
        <begin position="66"/>
        <end position="76"/>
    </location>
</feature>
<organism evidence="23 24">
    <name type="scientific">Clarias magur</name>
    <name type="common">Asian catfish</name>
    <name type="synonym">Macropteronotus magur</name>
    <dbReference type="NCBI Taxonomy" id="1594786"/>
    <lineage>
        <taxon>Eukaryota</taxon>
        <taxon>Metazoa</taxon>
        <taxon>Chordata</taxon>
        <taxon>Craniata</taxon>
        <taxon>Vertebrata</taxon>
        <taxon>Euteleostomi</taxon>
        <taxon>Actinopterygii</taxon>
        <taxon>Neopterygii</taxon>
        <taxon>Teleostei</taxon>
        <taxon>Ostariophysi</taxon>
        <taxon>Siluriformes</taxon>
        <taxon>Clariidae</taxon>
        <taxon>Clarias</taxon>
    </lineage>
</organism>
<keyword evidence="9" id="KW-0597">Phosphoprotein</keyword>
<feature type="region of interest" description="Disordered" evidence="21">
    <location>
        <begin position="1329"/>
        <end position="1348"/>
    </location>
</feature>
<keyword evidence="20" id="KW-0175">Coiled coil</keyword>
<evidence type="ECO:0000256" key="19">
    <source>
        <dbReference type="ARBA" id="ARBA00077132"/>
    </source>
</evidence>
<feature type="coiled-coil region" evidence="20">
    <location>
        <begin position="885"/>
        <end position="926"/>
    </location>
</feature>
<dbReference type="InterPro" id="IPR007123">
    <property type="entry name" value="Gelsolin-like_dom"/>
</dbReference>
<sequence>MCNSDRDLVEDVLLLRTQLRRTERNLQALGERLSQSEYDTVVSINESDGLPGQVTFDDLPDPGSVRTLSYPGSSTPKPGERKACMRARGSDRRADMEDEAAQLRRTLGSVREENSSLVLENRQLMSDLEAAQLEIASSRSKMRLLGSTVGAKTSSVSIMKERILDLEAQLEAQATALRDADLKRAASEQTALQFSRAVEKLKEELNTVKSELCEKTRQWKRMEQQRNQALRNAERLTVAFKDHREDVAEKLKKVIENEGRLKASLTEYDREREELEERCTQLEREKEKTSHSLSKELKEARVQTEVLSAERQELQGRVQQASERLCRLQRELEQKEVQLVELEGLRRDREDLRLLTACQEQRLSQTHRDMEQARAELGSLENVLDLLHLRENRDGALCVNPCLLPSLTLTAVTENLQHKSDERYRKLLAALQSVEREKARQTSAAQSLQERLSRAQDEISSLQTSITQRASHFQQLHNQLLDKATQATTLEKELKKKSSRLVVVEKQLQEKSAAYSQAAVKTSQLEQEIMEKESSIHHYQSLLKKKQREYQQALEISRTSETHRCRELEDRMEVLQLSLAQSQAEVAELKRTASNLESEKQEAELQTTLLQASVDQLTQEMEKKDKRSEEAAHAFEEQAFESASKVKSMESELACCREELSDVLQQVEKVKQHYEKQLELNNSELSVLQEALRSRALACESSTEENLQLQRSMQRQHAMLQDSTGRVAQLEDSQSHLQSQVSQLEQELEKERTTSLHQLRRKQEEIEEARQEAQKKEKQAAELSASITKLRSEMDACREELTDMEKELLQLRRDSSAQATQLSQMEETLQETKGMLDKKSEKVLDLEEELHRSEMDRRNSLQRAHLLEEQLKTVRGELTDTLGHLEELRDVLQRTQLTADQQKATIHQLTAELRESQSELEERNHEVLDMDTALKERQGELQQRAELLGQLDVVIKEHKLEMDRKVEHLQGVLEKAERKLRERDKQVAFLTERLDVVKSQLQGTEDVEKSVLELGQQLRVCREQLQKSGQDLQDAHTRCDTLSRRLDDVTQQERRKASEVQQLQEQLRAVEQRRVQGEAQLQTTVTELQQELEQQREEHNREVTALQQTRGQLLKVSDQISSSLRSSQEQLEEARADAAELHTQLLSTQQHLQHANEALLIKVTALQQTRGQLLKVSDQISSSLRSSQEQLEEARADAAELHTQLLSTQQHLQHANEALLIKIKFFICKNCPERYLIANPAPPFQDSEIARLQVKISSLERASELHSSTLHHESSTFPPLSPPLKDTLPNYPLSLKDPLARSSISSTSCREDSSDASLELSESLKASVTAALKPPSSSGSGWQGLNHGELSSSSDMTFNPLTYMLDAEEPEESEMDSLSGMLRFVNQTLALQEQHSRGQIQASIMVAHKEFAAAGKTAGLQIWRIEKMDLKPVPKNLYGSFFTGDAYLLLYTTTAPSYYIHMWLGSECSQDESGAAAIFATQLDDHLGGGPVQFREVQNNESVVFMGYFKSGIKYQKGGVASGFHHVVTNAADAKRVLHVKGRRAIRATEVNFSWSSFNKGDCFIVDLGQNIYQWIGSECNRYEKVKASQVAIDIRDNERNGRAKLSIVEEGAEPEELIKALGPKTAIAPATPDDEMVETSNKKKAALYLISDATGSMKTSAVAPASPFKQEMLNPNDCFILDNGVDGNVFVWKGPNANTEERKAAMKAAEEFIKGKNYSKKTQIQVLPAGGETTLFKQFFSNWKDKDQTTGPTKAYTIGKIAKVPQVPFDASTLHSNHAMAAQHKMVDDGSGKVEIWRVEGGTRVPVAPASYGHFYGGDCYIILYTYKQGSREQHIIYTWQGLKCTQDELAGSAFLTVQLDDSMGGAPVQVRVTQGQEPPHLMSLFRGKPMIIHSGGTSRTGGQTQAGTTRLFHVRTSTAKATRAVEVKPCASNLNSNDTFVLKSPDSLFVWRGVGASEEEVQGAKHVVSFLGGKTTDVAEGKEPAGFWTALGGKKEYQTSKALKNVIKPPRLFGCSNSSGCLKVEEVPGDFTQSDLATDDVMLLDTGDQLFLWVGKDANEVEKTGAPKI</sequence>
<feature type="domain" description="Gelsolin-like" evidence="22">
    <location>
        <begin position="1924"/>
        <end position="1990"/>
    </location>
</feature>
<dbReference type="CDD" id="cd11288">
    <property type="entry name" value="gelsolin_S5_like"/>
    <property type="match status" value="1"/>
</dbReference>
<feature type="domain" description="Gelsolin-like" evidence="22">
    <location>
        <begin position="1804"/>
        <end position="1884"/>
    </location>
</feature>
<keyword evidence="7" id="KW-0117">Actin capping</keyword>
<evidence type="ECO:0000256" key="4">
    <source>
        <dbReference type="ARBA" id="ARBA00004466"/>
    </source>
</evidence>
<dbReference type="GO" id="GO:0051016">
    <property type="term" value="P:barbed-end actin filament capping"/>
    <property type="evidence" value="ECO:0007669"/>
    <property type="project" value="TreeGrafter"/>
</dbReference>
<evidence type="ECO:0000256" key="7">
    <source>
        <dbReference type="ARBA" id="ARBA00022467"/>
    </source>
</evidence>
<keyword evidence="15" id="KW-0539">Nucleus</keyword>
<evidence type="ECO:0000256" key="3">
    <source>
        <dbReference type="ARBA" id="ARBA00004245"/>
    </source>
</evidence>
<feature type="compositionally biased region" description="Basic and acidic residues" evidence="21">
    <location>
        <begin position="78"/>
        <end position="95"/>
    </location>
</feature>
<dbReference type="EMBL" id="QNUK01000371">
    <property type="protein sequence ID" value="KAF5894486.1"/>
    <property type="molecule type" value="Genomic_DNA"/>
</dbReference>
<dbReference type="PRINTS" id="PR00597">
    <property type="entry name" value="GELSOLIN"/>
</dbReference>
<dbReference type="OrthoDB" id="2160759at2759"/>
<dbReference type="Gene3D" id="3.40.20.10">
    <property type="entry name" value="Severin"/>
    <property type="match status" value="6"/>
</dbReference>
<dbReference type="CDD" id="cd11292">
    <property type="entry name" value="gelsolin_S3_like"/>
    <property type="match status" value="1"/>
</dbReference>
<evidence type="ECO:0000256" key="2">
    <source>
        <dbReference type="ARBA" id="ARBA00004223"/>
    </source>
</evidence>
<comment type="similarity">
    <text evidence="6">Belongs to the villin/gelsolin family.</text>
</comment>
<dbReference type="InterPro" id="IPR029006">
    <property type="entry name" value="ADF-H/Gelsolin-like_dom_sf"/>
</dbReference>
<comment type="subcellular location">
    <subcellularLocation>
        <location evidence="5">Cell projection</location>
        <location evidence="5">Lamellipodium</location>
    </subcellularLocation>
    <subcellularLocation>
        <location evidence="4">Cell projection</location>
        <location evidence="4">Ruffle</location>
    </subcellularLocation>
    <subcellularLocation>
        <location evidence="3">Cytoplasm</location>
        <location evidence="3">Cytoskeleton</location>
    </subcellularLocation>
    <subcellularLocation>
        <location evidence="2">Melanosome</location>
    </subcellularLocation>
    <subcellularLocation>
        <location evidence="1">Nucleus</location>
    </subcellularLocation>
</comment>
<gene>
    <name evidence="23" type="ORF">DAT39_015802</name>
</gene>
<dbReference type="InterPro" id="IPR036180">
    <property type="entry name" value="Gelsolin-like_dom_sf"/>
</dbReference>
<keyword evidence="13" id="KW-0009">Actin-binding</keyword>
<proteinExistence type="inferred from homology"/>
<feature type="coiled-coil region" evidence="20">
    <location>
        <begin position="1032"/>
        <end position="1144"/>
    </location>
</feature>
<dbReference type="PANTHER" id="PTHR11977">
    <property type="entry name" value="VILLIN"/>
    <property type="match status" value="1"/>
</dbReference>
<comment type="caution">
    <text evidence="23">The sequence shown here is derived from an EMBL/GenBank/DDBJ whole genome shotgun (WGS) entry which is preliminary data.</text>
</comment>
<evidence type="ECO:0000256" key="12">
    <source>
        <dbReference type="ARBA" id="ARBA00022990"/>
    </source>
</evidence>
<dbReference type="GO" id="GO:0051014">
    <property type="term" value="P:actin filament severing"/>
    <property type="evidence" value="ECO:0007669"/>
    <property type="project" value="TreeGrafter"/>
</dbReference>
<keyword evidence="8" id="KW-0963">Cytoplasm</keyword>
<feature type="coiled-coil region" evidence="20">
    <location>
        <begin position="959"/>
        <end position="993"/>
    </location>
</feature>
<evidence type="ECO:0000313" key="23">
    <source>
        <dbReference type="EMBL" id="KAF5894486.1"/>
    </source>
</evidence>
<dbReference type="GO" id="GO:0001726">
    <property type="term" value="C:ruffle"/>
    <property type="evidence" value="ECO:0007669"/>
    <property type="project" value="UniProtKB-SubCell"/>
</dbReference>
<evidence type="ECO:0000256" key="10">
    <source>
        <dbReference type="ARBA" id="ARBA00022737"/>
    </source>
</evidence>
<comment type="subunit">
    <text evidence="17">Interacts with NUP62. Interacts with NUTF2 and RAN; involved in CAPG nuclear import.</text>
</comment>
<dbReference type="Pfam" id="PF00626">
    <property type="entry name" value="Gelsolin"/>
    <property type="match status" value="6"/>
</dbReference>
<evidence type="ECO:0000256" key="17">
    <source>
        <dbReference type="ARBA" id="ARBA00063813"/>
    </source>
</evidence>
<dbReference type="InterPro" id="IPR007122">
    <property type="entry name" value="Villin/Gelsolin"/>
</dbReference>
<dbReference type="GO" id="GO:0030031">
    <property type="term" value="P:cell projection assembly"/>
    <property type="evidence" value="ECO:0007669"/>
    <property type="project" value="TreeGrafter"/>
</dbReference>
<keyword evidence="11" id="KW-0106">Calcium</keyword>
<dbReference type="SUPFAM" id="SSF82754">
    <property type="entry name" value="C-terminal, gelsolin-like domain of Sec23/24"/>
    <property type="match status" value="1"/>
</dbReference>
<evidence type="ECO:0000256" key="1">
    <source>
        <dbReference type="ARBA" id="ARBA00004123"/>
    </source>
</evidence>
<feature type="non-terminal residue" evidence="23">
    <location>
        <position position="2071"/>
    </location>
</feature>
<protein>
    <recommendedName>
        <fullName evidence="18">Macrophage-capping protein</fullName>
    </recommendedName>
    <alternativeName>
        <fullName evidence="19">Actin regulatory protein CAP-G</fullName>
    </alternativeName>
</protein>
<dbReference type="CDD" id="cd11290">
    <property type="entry name" value="gelsolin_S1_like"/>
    <property type="match status" value="1"/>
</dbReference>
<keyword evidence="24" id="KW-1185">Reference proteome</keyword>
<feature type="coiled-coil region" evidence="20">
    <location>
        <begin position="363"/>
        <end position="390"/>
    </location>
</feature>
<evidence type="ECO:0000259" key="22">
    <source>
        <dbReference type="Pfam" id="PF00626"/>
    </source>
</evidence>
<feature type="domain" description="Gelsolin-like" evidence="22">
    <location>
        <begin position="2026"/>
        <end position="2068"/>
    </location>
</feature>
<feature type="coiled-coil region" evidence="20">
    <location>
        <begin position="184"/>
        <end position="211"/>
    </location>
</feature>
<dbReference type="FunFam" id="3.40.20.10:FF:000004">
    <property type="entry name" value="Gelsolin"/>
    <property type="match status" value="1"/>
</dbReference>